<keyword evidence="7" id="KW-1185">Reference proteome</keyword>
<evidence type="ECO:0000313" key="7">
    <source>
        <dbReference type="Proteomes" id="UP000597444"/>
    </source>
</evidence>
<proteinExistence type="predicted"/>
<keyword evidence="1" id="KW-0479">Metal-binding</keyword>
<dbReference type="AlphaFoldDB" id="A0A8J3N508"/>
<feature type="domain" description="Blue (type 1) copper" evidence="5">
    <location>
        <begin position="54"/>
        <end position="144"/>
    </location>
</feature>
<dbReference type="RefSeq" id="WP_220206547.1">
    <property type="nucleotide sequence ID" value="NZ_BNJK01000001.1"/>
</dbReference>
<keyword evidence="2" id="KW-0186">Copper</keyword>
<dbReference type="GO" id="GO:0009055">
    <property type="term" value="F:electron transfer activity"/>
    <property type="evidence" value="ECO:0007669"/>
    <property type="project" value="InterPro"/>
</dbReference>
<evidence type="ECO:0000256" key="3">
    <source>
        <dbReference type="SAM" id="MobiDB-lite"/>
    </source>
</evidence>
<reference evidence="6" key="1">
    <citation type="submission" date="2020-10" db="EMBL/GenBank/DDBJ databases">
        <title>Taxonomic study of unclassified bacteria belonging to the class Ktedonobacteria.</title>
        <authorList>
            <person name="Yabe S."/>
            <person name="Wang C.M."/>
            <person name="Zheng Y."/>
            <person name="Sakai Y."/>
            <person name="Cavaletti L."/>
            <person name="Monciardini P."/>
            <person name="Donadio S."/>
        </authorList>
    </citation>
    <scope>NUCLEOTIDE SEQUENCE</scope>
    <source>
        <strain evidence="6">ID150040</strain>
    </source>
</reference>
<organism evidence="6 7">
    <name type="scientific">Reticulibacter mediterranei</name>
    <dbReference type="NCBI Taxonomy" id="2778369"/>
    <lineage>
        <taxon>Bacteria</taxon>
        <taxon>Bacillati</taxon>
        <taxon>Chloroflexota</taxon>
        <taxon>Ktedonobacteria</taxon>
        <taxon>Ktedonobacterales</taxon>
        <taxon>Reticulibacteraceae</taxon>
        <taxon>Reticulibacter</taxon>
    </lineage>
</organism>
<evidence type="ECO:0000313" key="6">
    <source>
        <dbReference type="EMBL" id="GHO95890.1"/>
    </source>
</evidence>
<evidence type="ECO:0000256" key="1">
    <source>
        <dbReference type="ARBA" id="ARBA00022723"/>
    </source>
</evidence>
<dbReference type="InterPro" id="IPR052721">
    <property type="entry name" value="ET_Amicyanin"/>
</dbReference>
<dbReference type="Proteomes" id="UP000597444">
    <property type="component" value="Unassembled WGS sequence"/>
</dbReference>
<dbReference type="InterPro" id="IPR008972">
    <property type="entry name" value="Cupredoxin"/>
</dbReference>
<evidence type="ECO:0000256" key="4">
    <source>
        <dbReference type="SAM" id="SignalP"/>
    </source>
</evidence>
<dbReference type="PANTHER" id="PTHR36507">
    <property type="entry name" value="BLL1555 PROTEIN"/>
    <property type="match status" value="1"/>
</dbReference>
<accession>A0A8J3N508</accession>
<keyword evidence="4" id="KW-0732">Signal</keyword>
<feature type="chain" id="PRO_5035231779" description="Blue (type 1) copper domain-containing protein" evidence="4">
    <location>
        <begin position="27"/>
        <end position="144"/>
    </location>
</feature>
<sequence>MQKKIGIFIILSFLLVLVAACSRSGAPTTTANNAANTTTNSASTTGNSADVSLDSTTFSPASVTIAKGGSINLINGTAMVHIIQNGTWDNGAAKSEAESGAPAVNALQFSTVNQKQTVGPFNTAGTFKLYCTVHPGMNLTIIVQ</sequence>
<gene>
    <name evidence="6" type="ORF">KSF_059380</name>
</gene>
<dbReference type="EMBL" id="BNJK01000001">
    <property type="protein sequence ID" value="GHO95890.1"/>
    <property type="molecule type" value="Genomic_DNA"/>
</dbReference>
<dbReference type="InterPro" id="IPR000923">
    <property type="entry name" value="BlueCu_1"/>
</dbReference>
<evidence type="ECO:0000256" key="2">
    <source>
        <dbReference type="ARBA" id="ARBA00023008"/>
    </source>
</evidence>
<comment type="caution">
    <text evidence="6">The sequence shown here is derived from an EMBL/GenBank/DDBJ whole genome shotgun (WGS) entry which is preliminary data.</text>
</comment>
<dbReference type="GO" id="GO:0005507">
    <property type="term" value="F:copper ion binding"/>
    <property type="evidence" value="ECO:0007669"/>
    <property type="project" value="InterPro"/>
</dbReference>
<protein>
    <recommendedName>
        <fullName evidence="5">Blue (type 1) copper domain-containing protein</fullName>
    </recommendedName>
</protein>
<name>A0A8J3N508_9CHLR</name>
<evidence type="ECO:0000259" key="5">
    <source>
        <dbReference type="Pfam" id="PF00127"/>
    </source>
</evidence>
<dbReference type="PROSITE" id="PS51257">
    <property type="entry name" value="PROKAR_LIPOPROTEIN"/>
    <property type="match status" value="1"/>
</dbReference>
<dbReference type="Gene3D" id="2.60.40.420">
    <property type="entry name" value="Cupredoxins - blue copper proteins"/>
    <property type="match status" value="1"/>
</dbReference>
<feature type="region of interest" description="Disordered" evidence="3">
    <location>
        <begin position="28"/>
        <end position="47"/>
    </location>
</feature>
<dbReference type="PANTHER" id="PTHR36507:SF1">
    <property type="entry name" value="BLL1555 PROTEIN"/>
    <property type="match status" value="1"/>
</dbReference>
<dbReference type="Pfam" id="PF00127">
    <property type="entry name" value="Copper-bind"/>
    <property type="match status" value="1"/>
</dbReference>
<dbReference type="SUPFAM" id="SSF49503">
    <property type="entry name" value="Cupredoxins"/>
    <property type="match status" value="1"/>
</dbReference>
<feature type="signal peptide" evidence="4">
    <location>
        <begin position="1"/>
        <end position="26"/>
    </location>
</feature>